<comment type="caution">
    <text evidence="4">The sequence shown here is derived from an EMBL/GenBank/DDBJ whole genome shotgun (WGS) entry which is preliminary data.</text>
</comment>
<gene>
    <name evidence="4" type="ORF">GCM10011491_18820</name>
</gene>
<dbReference type="AlphaFoldDB" id="A0A916WER8"/>
<keyword evidence="1" id="KW-0808">Transferase</keyword>
<dbReference type="CDD" id="cd04301">
    <property type="entry name" value="NAT_SF"/>
    <property type="match status" value="1"/>
</dbReference>
<keyword evidence="2" id="KW-0012">Acyltransferase</keyword>
<dbReference type="PROSITE" id="PS51186">
    <property type="entry name" value="GNAT"/>
    <property type="match status" value="1"/>
</dbReference>
<feature type="domain" description="N-acetyltransferase" evidence="3">
    <location>
        <begin position="10"/>
        <end position="172"/>
    </location>
</feature>
<dbReference type="InterPro" id="IPR050832">
    <property type="entry name" value="Bact_Acetyltransf"/>
</dbReference>
<sequence length="172" mass="18938">MLGLMTTLTIDIRRAVLDDATAIADVHHEAWRGAYAGIIPARALNAMLERRRAEWWARAIRLSTQILVAEAGGHIVGYATLGANRARQLAQKGEIYELYIKPEYQGIGLGGRLLRTARRCLADLGLNGTVVWALEDNTLALSFYRGAGGRDIAEGIECFEGKTLKKVAFVWN</sequence>
<accession>A0A916WER8</accession>
<reference evidence="4" key="2">
    <citation type="submission" date="2020-09" db="EMBL/GenBank/DDBJ databases">
        <authorList>
            <person name="Sun Q."/>
            <person name="Zhou Y."/>
        </authorList>
    </citation>
    <scope>NUCLEOTIDE SEQUENCE</scope>
    <source>
        <strain evidence="4">CGMCC 1.15082</strain>
    </source>
</reference>
<evidence type="ECO:0000256" key="1">
    <source>
        <dbReference type="ARBA" id="ARBA00022679"/>
    </source>
</evidence>
<dbReference type="InterPro" id="IPR016181">
    <property type="entry name" value="Acyl_CoA_acyltransferase"/>
</dbReference>
<dbReference type="EMBL" id="BMHH01000006">
    <property type="protein sequence ID" value="GGA91059.1"/>
    <property type="molecule type" value="Genomic_DNA"/>
</dbReference>
<dbReference type="SUPFAM" id="SSF55729">
    <property type="entry name" value="Acyl-CoA N-acyltransferases (Nat)"/>
    <property type="match status" value="1"/>
</dbReference>
<organism evidence="4 5">
    <name type="scientific">Brucella endophytica</name>
    <dbReference type="NCBI Taxonomy" id="1963359"/>
    <lineage>
        <taxon>Bacteria</taxon>
        <taxon>Pseudomonadati</taxon>
        <taxon>Pseudomonadota</taxon>
        <taxon>Alphaproteobacteria</taxon>
        <taxon>Hyphomicrobiales</taxon>
        <taxon>Brucellaceae</taxon>
        <taxon>Brucella/Ochrobactrum group</taxon>
        <taxon>Brucella</taxon>
    </lineage>
</organism>
<protein>
    <submittedName>
        <fullName evidence="4">N-acetyltransferase GCN5</fullName>
    </submittedName>
</protein>
<evidence type="ECO:0000259" key="3">
    <source>
        <dbReference type="PROSITE" id="PS51186"/>
    </source>
</evidence>
<dbReference type="Proteomes" id="UP000646478">
    <property type="component" value="Unassembled WGS sequence"/>
</dbReference>
<dbReference type="InterPro" id="IPR000182">
    <property type="entry name" value="GNAT_dom"/>
</dbReference>
<evidence type="ECO:0000313" key="4">
    <source>
        <dbReference type="EMBL" id="GGA91059.1"/>
    </source>
</evidence>
<name>A0A916WER8_9HYPH</name>
<dbReference type="PANTHER" id="PTHR43877">
    <property type="entry name" value="AMINOALKYLPHOSPHONATE N-ACETYLTRANSFERASE-RELATED-RELATED"/>
    <property type="match status" value="1"/>
</dbReference>
<evidence type="ECO:0000313" key="5">
    <source>
        <dbReference type="Proteomes" id="UP000646478"/>
    </source>
</evidence>
<proteinExistence type="predicted"/>
<dbReference type="GO" id="GO:0016747">
    <property type="term" value="F:acyltransferase activity, transferring groups other than amino-acyl groups"/>
    <property type="evidence" value="ECO:0007669"/>
    <property type="project" value="InterPro"/>
</dbReference>
<keyword evidence="5" id="KW-1185">Reference proteome</keyword>
<reference evidence="4" key="1">
    <citation type="journal article" date="2014" name="Int. J. Syst. Evol. Microbiol.">
        <title>Complete genome sequence of Corynebacterium casei LMG S-19264T (=DSM 44701T), isolated from a smear-ripened cheese.</title>
        <authorList>
            <consortium name="US DOE Joint Genome Institute (JGI-PGF)"/>
            <person name="Walter F."/>
            <person name="Albersmeier A."/>
            <person name="Kalinowski J."/>
            <person name="Ruckert C."/>
        </authorList>
    </citation>
    <scope>NUCLEOTIDE SEQUENCE</scope>
    <source>
        <strain evidence="4">CGMCC 1.15082</strain>
    </source>
</reference>
<dbReference type="Pfam" id="PF00583">
    <property type="entry name" value="Acetyltransf_1"/>
    <property type="match status" value="1"/>
</dbReference>
<evidence type="ECO:0000256" key="2">
    <source>
        <dbReference type="ARBA" id="ARBA00023315"/>
    </source>
</evidence>
<dbReference type="Gene3D" id="3.40.630.30">
    <property type="match status" value="1"/>
</dbReference>